<dbReference type="InterPro" id="IPR050597">
    <property type="entry name" value="Cytochrome_c_Oxidase_Subunit"/>
</dbReference>
<proteinExistence type="predicted"/>
<dbReference type="Gene3D" id="1.10.760.10">
    <property type="entry name" value="Cytochrome c-like domain"/>
    <property type="match status" value="1"/>
</dbReference>
<dbReference type="Pfam" id="PF13442">
    <property type="entry name" value="Cytochrome_CBB3"/>
    <property type="match status" value="1"/>
</dbReference>
<feature type="chain" id="PRO_5037598893" evidence="5">
    <location>
        <begin position="24"/>
        <end position="114"/>
    </location>
</feature>
<keyword evidence="3 4" id="KW-0408">Iron</keyword>
<sequence>MKSKRLSLLVWIAAFILVSPGLVGPGAANDDAKPDLVAKGKIVFERSAGGIGCAYCHGPDGRGKAAFAAPNIRGKTISDVLRALETRPQMSSIRLNDEEIDALEAYLKSLNGQP</sequence>
<reference evidence="7" key="1">
    <citation type="submission" date="2020-07" db="EMBL/GenBank/DDBJ databases">
        <title>Huge and variable diversity of episymbiotic CPR bacteria and DPANN archaea in groundwater ecosystems.</title>
        <authorList>
            <person name="He C.Y."/>
            <person name="Keren R."/>
            <person name="Whittaker M."/>
            <person name="Farag I.F."/>
            <person name="Doudna J."/>
            <person name="Cate J.H.D."/>
            <person name="Banfield J.F."/>
        </authorList>
    </citation>
    <scope>NUCLEOTIDE SEQUENCE</scope>
    <source>
        <strain evidence="7">NC_groundwater_717_Ag_S-0.2um_59_8</strain>
    </source>
</reference>
<evidence type="ECO:0000256" key="3">
    <source>
        <dbReference type="ARBA" id="ARBA00023004"/>
    </source>
</evidence>
<dbReference type="SUPFAM" id="SSF46626">
    <property type="entry name" value="Cytochrome c"/>
    <property type="match status" value="1"/>
</dbReference>
<dbReference type="PANTHER" id="PTHR33751">
    <property type="entry name" value="CBB3-TYPE CYTOCHROME C OXIDASE SUBUNIT FIXP"/>
    <property type="match status" value="1"/>
</dbReference>
<dbReference type="GO" id="GO:0046872">
    <property type="term" value="F:metal ion binding"/>
    <property type="evidence" value="ECO:0007669"/>
    <property type="project" value="UniProtKB-KW"/>
</dbReference>
<evidence type="ECO:0000259" key="6">
    <source>
        <dbReference type="PROSITE" id="PS51007"/>
    </source>
</evidence>
<dbReference type="PROSITE" id="PS51007">
    <property type="entry name" value="CYTC"/>
    <property type="match status" value="1"/>
</dbReference>
<feature type="domain" description="Cytochrome c" evidence="6">
    <location>
        <begin position="35"/>
        <end position="111"/>
    </location>
</feature>
<dbReference type="InterPro" id="IPR009056">
    <property type="entry name" value="Cyt_c-like_dom"/>
</dbReference>
<evidence type="ECO:0000313" key="7">
    <source>
        <dbReference type="EMBL" id="MBI3014593.1"/>
    </source>
</evidence>
<keyword evidence="1 4" id="KW-0349">Heme</keyword>
<dbReference type="GO" id="GO:0009055">
    <property type="term" value="F:electron transfer activity"/>
    <property type="evidence" value="ECO:0007669"/>
    <property type="project" value="InterPro"/>
</dbReference>
<feature type="signal peptide" evidence="5">
    <location>
        <begin position="1"/>
        <end position="23"/>
    </location>
</feature>
<dbReference type="InterPro" id="IPR036909">
    <property type="entry name" value="Cyt_c-like_dom_sf"/>
</dbReference>
<evidence type="ECO:0000256" key="4">
    <source>
        <dbReference type="PROSITE-ProRule" id="PRU00433"/>
    </source>
</evidence>
<keyword evidence="5" id="KW-0732">Signal</keyword>
<evidence type="ECO:0000313" key="8">
    <source>
        <dbReference type="Proteomes" id="UP000741360"/>
    </source>
</evidence>
<comment type="caution">
    <text evidence="7">The sequence shown here is derived from an EMBL/GenBank/DDBJ whole genome shotgun (WGS) entry which is preliminary data.</text>
</comment>
<organism evidence="7 8">
    <name type="scientific">Tectimicrobiota bacterium</name>
    <dbReference type="NCBI Taxonomy" id="2528274"/>
    <lineage>
        <taxon>Bacteria</taxon>
        <taxon>Pseudomonadati</taxon>
        <taxon>Nitrospinota/Tectimicrobiota group</taxon>
        <taxon>Candidatus Tectimicrobiota</taxon>
    </lineage>
</organism>
<dbReference type="EMBL" id="JACPSX010000105">
    <property type="protein sequence ID" value="MBI3014593.1"/>
    <property type="molecule type" value="Genomic_DNA"/>
</dbReference>
<evidence type="ECO:0000256" key="2">
    <source>
        <dbReference type="ARBA" id="ARBA00022723"/>
    </source>
</evidence>
<dbReference type="GO" id="GO:0020037">
    <property type="term" value="F:heme binding"/>
    <property type="evidence" value="ECO:0007669"/>
    <property type="project" value="InterPro"/>
</dbReference>
<name>A0A932GNV3_UNCTE</name>
<keyword evidence="2 4" id="KW-0479">Metal-binding</keyword>
<dbReference type="Proteomes" id="UP000741360">
    <property type="component" value="Unassembled WGS sequence"/>
</dbReference>
<accession>A0A932GNV3</accession>
<evidence type="ECO:0000256" key="1">
    <source>
        <dbReference type="ARBA" id="ARBA00022617"/>
    </source>
</evidence>
<evidence type="ECO:0000256" key="5">
    <source>
        <dbReference type="SAM" id="SignalP"/>
    </source>
</evidence>
<protein>
    <submittedName>
        <fullName evidence="7">Cytochrome c</fullName>
    </submittedName>
</protein>
<dbReference type="AlphaFoldDB" id="A0A932GNV3"/>
<gene>
    <name evidence="7" type="ORF">HYY65_05955</name>
</gene>
<dbReference type="PANTHER" id="PTHR33751:SF1">
    <property type="entry name" value="CBB3-TYPE CYTOCHROME C OXIDASE SUBUNIT FIXP"/>
    <property type="match status" value="1"/>
</dbReference>